<evidence type="ECO:0000256" key="1">
    <source>
        <dbReference type="SAM" id="MobiDB-lite"/>
    </source>
</evidence>
<feature type="compositionally biased region" description="Polar residues" evidence="1">
    <location>
        <begin position="581"/>
        <end position="600"/>
    </location>
</feature>
<feature type="compositionally biased region" description="Polar residues" evidence="1">
    <location>
        <begin position="94"/>
        <end position="108"/>
    </location>
</feature>
<sequence length="845" mass="93269">MHSLIVTKVLTFKNKAQLTIPSILSLGQLVSHVESKWRVPTDKIRLLLHPIVTNESTVKTEESLLIKNEDSLSQPSPSPFQLTPVPTQTPNPIKPDSTNVSNSTQPSPKTEDSPAPLARSKSTMLSASSLLSHTKSVSLDTNQVLIPFYFSASDTNCLTSSLYLALFPARQISGQNATAPTIQMAYSFIPTNPATPSNATVQSDSCLSLLLPLLHSSSTKTPEISRAKTQILSPQGTPHTPCLTDTPSRTHSNRKKRRKEYEEGRDKRASGDEASDGGKNGEDTHTPLIITPSTSRARPDLFGHRSTPPLPTSPLSHHHLSPPSLISPGTSSILSPVKTTPKQFRTITDRLTTKRQIQSTKPVTVKQEDSLKGSSKDDEERIKFSFFDSDIEHSFLVGDLEELDNKEELSKQKNQKDVISDASKPLAYIDHIPNIDGQWTTISKFDHDKRKKMVKVDVPGFFPRWKADTVRLVFYLNQSFVRTIPDSKIPPPLSFVVPDQPNILSESSASLEAEGMPTEIHKQKRKKPFSFGRVTPSGSNTDDSEMDFLSGNNRRRSPVPTPFSAPIQTRKGCLASRSTKHGSTVSKSQTKNGRINFSWKSNDDSDYENSSDFTQASSSILTDTRYPSQSLRSTKSSQSGRSLPGESVLGKRGKGLTKNKANDVEKKKTRRGKKMLTEEEIAENEERNAVAKMARQIEEYFEEEKQKKKESRQPMSRVSSPTQPYSPSQSEIEAANQTINQSFQGLRRSSVPAFQSPLIQAPTSARLFSPHPPLSQSLSHFAGISSPPISLSSHHHSLIVPDIMSLHSQQASPVPTGQTNMNIPFSFSLNLFSPIKTQLTSVKKG</sequence>
<dbReference type="EMBL" id="JARBJD010000123">
    <property type="protein sequence ID" value="KAK2951171.1"/>
    <property type="molecule type" value="Genomic_DNA"/>
</dbReference>
<feature type="compositionally biased region" description="Low complexity" evidence="1">
    <location>
        <begin position="628"/>
        <end position="643"/>
    </location>
</feature>
<feature type="compositionally biased region" description="Polar residues" evidence="1">
    <location>
        <begin position="219"/>
        <end position="250"/>
    </location>
</feature>
<accession>A0ABQ9XFC8</accession>
<evidence type="ECO:0000313" key="2">
    <source>
        <dbReference type="EMBL" id="KAK2951171.1"/>
    </source>
</evidence>
<keyword evidence="3" id="KW-1185">Reference proteome</keyword>
<comment type="caution">
    <text evidence="2">The sequence shown here is derived from an EMBL/GenBank/DDBJ whole genome shotgun (WGS) entry which is preliminary data.</text>
</comment>
<feature type="region of interest" description="Disordered" evidence="1">
    <location>
        <begin position="219"/>
        <end position="337"/>
    </location>
</feature>
<gene>
    <name evidence="2" type="ORF">BLNAU_13909</name>
</gene>
<reference evidence="2 3" key="1">
    <citation type="journal article" date="2022" name="bioRxiv">
        <title>Genomics of Preaxostyla Flagellates Illuminates Evolutionary Transitions and the Path Towards Mitochondrial Loss.</title>
        <authorList>
            <person name="Novak L.V.F."/>
            <person name="Treitli S.C."/>
            <person name="Pyrih J."/>
            <person name="Halakuc P."/>
            <person name="Pipaliya S.V."/>
            <person name="Vacek V."/>
            <person name="Brzon O."/>
            <person name="Soukal P."/>
            <person name="Eme L."/>
            <person name="Dacks J.B."/>
            <person name="Karnkowska A."/>
            <person name="Elias M."/>
            <person name="Hampl V."/>
        </authorList>
    </citation>
    <scope>NUCLEOTIDE SEQUENCE [LARGE SCALE GENOMIC DNA]</scope>
    <source>
        <strain evidence="2">NAU3</strain>
        <tissue evidence="2">Gut</tissue>
    </source>
</reference>
<organism evidence="2 3">
    <name type="scientific">Blattamonas nauphoetae</name>
    <dbReference type="NCBI Taxonomy" id="2049346"/>
    <lineage>
        <taxon>Eukaryota</taxon>
        <taxon>Metamonada</taxon>
        <taxon>Preaxostyla</taxon>
        <taxon>Oxymonadida</taxon>
        <taxon>Blattamonas</taxon>
    </lineage>
</organism>
<feature type="region of interest" description="Disordered" evidence="1">
    <location>
        <begin position="354"/>
        <end position="376"/>
    </location>
</feature>
<name>A0ABQ9XFC8_9EUKA</name>
<feature type="compositionally biased region" description="Basic and acidic residues" evidence="1">
    <location>
        <begin position="259"/>
        <end position="271"/>
    </location>
</feature>
<feature type="compositionally biased region" description="Polar residues" evidence="1">
    <location>
        <begin position="613"/>
        <end position="627"/>
    </location>
</feature>
<proteinExistence type="predicted"/>
<feature type="region of interest" description="Disordered" evidence="1">
    <location>
        <begin position="703"/>
        <end position="732"/>
    </location>
</feature>
<feature type="compositionally biased region" description="Basic and acidic residues" evidence="1">
    <location>
        <begin position="366"/>
        <end position="376"/>
    </location>
</feature>
<protein>
    <submittedName>
        <fullName evidence="2">Uncharacterized protein</fullName>
    </submittedName>
</protein>
<feature type="compositionally biased region" description="Low complexity" evidence="1">
    <location>
        <begin position="719"/>
        <end position="730"/>
    </location>
</feature>
<evidence type="ECO:0000313" key="3">
    <source>
        <dbReference type="Proteomes" id="UP001281761"/>
    </source>
</evidence>
<dbReference type="Proteomes" id="UP001281761">
    <property type="component" value="Unassembled WGS sequence"/>
</dbReference>
<feature type="region of interest" description="Disordered" evidence="1">
    <location>
        <begin position="69"/>
        <end position="121"/>
    </location>
</feature>
<feature type="region of interest" description="Disordered" evidence="1">
    <location>
        <begin position="517"/>
        <end position="689"/>
    </location>
</feature>
<feature type="compositionally biased region" description="Low complexity" evidence="1">
    <location>
        <begin position="71"/>
        <end position="84"/>
    </location>
</feature>